<evidence type="ECO:0000313" key="1">
    <source>
        <dbReference type="EMBL" id="RZD17598.1"/>
    </source>
</evidence>
<reference evidence="1 2" key="1">
    <citation type="journal article" date="2019" name="ISME J.">
        <title>Insights into ecological role of a new deltaproteobacterial order Candidatus Acidulodesulfobacterales by metagenomics and metatranscriptomics.</title>
        <authorList>
            <person name="Tan S."/>
            <person name="Liu J."/>
            <person name="Fang Y."/>
            <person name="Hedlund B.P."/>
            <person name="Lian Z.H."/>
            <person name="Huang L.Y."/>
            <person name="Li J.T."/>
            <person name="Huang L.N."/>
            <person name="Li W.J."/>
            <person name="Jiang H.C."/>
            <person name="Dong H.L."/>
            <person name="Shu W.S."/>
        </authorList>
    </citation>
    <scope>NUCLEOTIDE SEQUENCE [LARGE SCALE GENOMIC DNA]</scope>
    <source>
        <strain evidence="1">AP1</strain>
    </source>
</reference>
<dbReference type="EMBL" id="SGBB01000030">
    <property type="protein sequence ID" value="RZD17598.1"/>
    <property type="molecule type" value="Genomic_DNA"/>
</dbReference>
<gene>
    <name evidence="1" type="ORF">EVG15_10330</name>
</gene>
<proteinExistence type="predicted"/>
<sequence>MNQINPKINEAVEIYGMSIILCNYAKLTQNLNCPEKLDDSSYRAITNEGLSSIRFMTANLFCNIG</sequence>
<name>A0A519BJZ9_9DELT</name>
<accession>A0A519BJZ9</accession>
<dbReference type="AlphaFoldDB" id="A0A519BJZ9"/>
<dbReference type="Proteomes" id="UP000319296">
    <property type="component" value="Unassembled WGS sequence"/>
</dbReference>
<evidence type="ECO:0000313" key="2">
    <source>
        <dbReference type="Proteomes" id="UP000319296"/>
    </source>
</evidence>
<comment type="caution">
    <text evidence="1">The sequence shown here is derived from an EMBL/GenBank/DDBJ whole genome shotgun (WGS) entry which is preliminary data.</text>
</comment>
<organism evidence="1 2">
    <name type="scientific">Candidatus Acididesulfobacter diazotrophicus</name>
    <dbReference type="NCBI Taxonomy" id="2597226"/>
    <lineage>
        <taxon>Bacteria</taxon>
        <taxon>Deltaproteobacteria</taxon>
        <taxon>Candidatus Acidulodesulfobacterales</taxon>
        <taxon>Candidatus Acididesulfobacter</taxon>
    </lineage>
</organism>
<protein>
    <submittedName>
        <fullName evidence="1">Uncharacterized protein</fullName>
    </submittedName>
</protein>